<evidence type="ECO:0000256" key="2">
    <source>
        <dbReference type="SAM" id="MobiDB-lite"/>
    </source>
</evidence>
<dbReference type="PANTHER" id="PTHR11803">
    <property type="entry name" value="2-IMINOBUTANOATE/2-IMINOPROPANOATE DEAMINASE RIDA"/>
    <property type="match status" value="1"/>
</dbReference>
<dbReference type="SUPFAM" id="SSF55298">
    <property type="entry name" value="YjgF-like"/>
    <property type="match status" value="1"/>
</dbReference>
<dbReference type="EMBL" id="JACCHJ010000001">
    <property type="protein sequence ID" value="NYK11787.1"/>
    <property type="molecule type" value="Genomic_DNA"/>
</dbReference>
<evidence type="ECO:0000313" key="4">
    <source>
        <dbReference type="Proteomes" id="UP000521075"/>
    </source>
</evidence>
<dbReference type="Proteomes" id="UP000521075">
    <property type="component" value="Unassembled WGS sequence"/>
</dbReference>
<feature type="region of interest" description="Disordered" evidence="2">
    <location>
        <begin position="1"/>
        <end position="27"/>
    </location>
</feature>
<gene>
    <name evidence="3" type="ORF">HNR14_003668</name>
</gene>
<comment type="caution">
    <text evidence="3">The sequence shown here is derived from an EMBL/GenBank/DDBJ whole genome shotgun (WGS) entry which is preliminary data.</text>
</comment>
<dbReference type="AlphaFoldDB" id="A0A853DU71"/>
<dbReference type="InterPro" id="IPR035959">
    <property type="entry name" value="RutC-like_sf"/>
</dbReference>
<dbReference type="InterPro" id="IPR006175">
    <property type="entry name" value="YjgF/YER057c/UK114"/>
</dbReference>
<sequence length="147" mass="15195">MTGTRTIDQNDREKGLTRMSALPTPVDPPALVRSSAFAQGMIAPAGPTLYVGGQNGIDGDGVLRDGLGPQTEQALRNVLTVLDAAGSGPEYVVKLTIHLDPSIDPTDAYAATRTVWGDHRTAVTVLAVAPANPGALVEIDAVAVLRG</sequence>
<organism evidence="3 4">
    <name type="scientific">Leifsonia naganoensis</name>
    <dbReference type="NCBI Taxonomy" id="150025"/>
    <lineage>
        <taxon>Bacteria</taxon>
        <taxon>Bacillati</taxon>
        <taxon>Actinomycetota</taxon>
        <taxon>Actinomycetes</taxon>
        <taxon>Micrococcales</taxon>
        <taxon>Microbacteriaceae</taxon>
        <taxon>Leifsonia</taxon>
    </lineage>
</organism>
<accession>A0A853DU71</accession>
<comment type="similarity">
    <text evidence="1">Belongs to the RutC family.</text>
</comment>
<name>A0A853DU71_9MICO</name>
<dbReference type="Gene3D" id="3.30.1330.40">
    <property type="entry name" value="RutC-like"/>
    <property type="match status" value="1"/>
</dbReference>
<dbReference type="CDD" id="cd00448">
    <property type="entry name" value="YjgF_YER057c_UK114_family"/>
    <property type="match status" value="1"/>
</dbReference>
<evidence type="ECO:0000256" key="1">
    <source>
        <dbReference type="ARBA" id="ARBA00010552"/>
    </source>
</evidence>
<proteinExistence type="inferred from homology"/>
<evidence type="ECO:0000313" key="3">
    <source>
        <dbReference type="EMBL" id="NYK11787.1"/>
    </source>
</evidence>
<dbReference type="Pfam" id="PF01042">
    <property type="entry name" value="Ribonuc_L-PSP"/>
    <property type="match status" value="1"/>
</dbReference>
<dbReference type="GO" id="GO:0019239">
    <property type="term" value="F:deaminase activity"/>
    <property type="evidence" value="ECO:0007669"/>
    <property type="project" value="TreeGrafter"/>
</dbReference>
<keyword evidence="4" id="KW-1185">Reference proteome</keyword>
<protein>
    <submittedName>
        <fullName evidence="3">Enamine deaminase RidA (YjgF/YER057c/UK114 family)</fullName>
    </submittedName>
</protein>
<dbReference type="RefSeq" id="WP_246311598.1">
    <property type="nucleotide sequence ID" value="NZ_BAAAHA010000002.1"/>
</dbReference>
<reference evidence="3 4" key="1">
    <citation type="submission" date="2020-07" db="EMBL/GenBank/DDBJ databases">
        <title>Sequencing the genomes of 1000 actinobacteria strains.</title>
        <authorList>
            <person name="Klenk H.-P."/>
        </authorList>
    </citation>
    <scope>NUCLEOTIDE SEQUENCE [LARGE SCALE GENOMIC DNA]</scope>
    <source>
        <strain evidence="3 4">DSM 15166</strain>
    </source>
</reference>
<dbReference type="PANTHER" id="PTHR11803:SF58">
    <property type="entry name" value="PROTEIN HMF1-RELATED"/>
    <property type="match status" value="1"/>
</dbReference>
<dbReference type="GO" id="GO:0005829">
    <property type="term" value="C:cytosol"/>
    <property type="evidence" value="ECO:0007669"/>
    <property type="project" value="TreeGrafter"/>
</dbReference>